<dbReference type="Proteomes" id="UP000198620">
    <property type="component" value="Unassembled WGS sequence"/>
</dbReference>
<gene>
    <name evidence="1" type="ORF">SAMN05216387_10414</name>
</gene>
<evidence type="ECO:0000313" key="1">
    <source>
        <dbReference type="EMBL" id="SEK96422.1"/>
    </source>
</evidence>
<proteinExistence type="predicted"/>
<protein>
    <submittedName>
        <fullName evidence="1">Uncharacterized protein</fullName>
    </submittedName>
</protein>
<reference evidence="1 2" key="1">
    <citation type="submission" date="2016-10" db="EMBL/GenBank/DDBJ databases">
        <authorList>
            <person name="de Groot N.N."/>
        </authorList>
    </citation>
    <scope>NUCLEOTIDE SEQUENCE [LARGE SCALE GENOMIC DNA]</scope>
    <source>
        <strain evidence="1 2">Nv1</strain>
    </source>
</reference>
<organism evidence="1 2">
    <name type="scientific">Nitrosovibrio tenuis</name>
    <dbReference type="NCBI Taxonomy" id="1233"/>
    <lineage>
        <taxon>Bacteria</taxon>
        <taxon>Pseudomonadati</taxon>
        <taxon>Pseudomonadota</taxon>
        <taxon>Betaproteobacteria</taxon>
        <taxon>Nitrosomonadales</taxon>
        <taxon>Nitrosomonadaceae</taxon>
        <taxon>Nitrosovibrio</taxon>
    </lineage>
</organism>
<sequence length="68" mass="7795">MAITMSKRAITSAYAIGSNAHGFGIELKLLSSVFANRRILPKTTNQELRSWYGERRTQLCFHVRNIIR</sequence>
<dbReference type="AlphaFoldDB" id="A0A1H7LBU8"/>
<keyword evidence="2" id="KW-1185">Reference proteome</keyword>
<accession>A0A1H7LBU8</accession>
<name>A0A1H7LBU8_9PROT</name>
<dbReference type="EMBL" id="FOBH01000004">
    <property type="protein sequence ID" value="SEK96422.1"/>
    <property type="molecule type" value="Genomic_DNA"/>
</dbReference>
<evidence type="ECO:0000313" key="2">
    <source>
        <dbReference type="Proteomes" id="UP000198620"/>
    </source>
</evidence>